<dbReference type="Proteomes" id="UP001055072">
    <property type="component" value="Unassembled WGS sequence"/>
</dbReference>
<dbReference type="EMBL" id="MU274903">
    <property type="protein sequence ID" value="KAI0092503.1"/>
    <property type="molecule type" value="Genomic_DNA"/>
</dbReference>
<gene>
    <name evidence="1" type="ORF">BDY19DRAFT_990220</name>
</gene>
<keyword evidence="2" id="KW-1185">Reference proteome</keyword>
<evidence type="ECO:0000313" key="2">
    <source>
        <dbReference type="Proteomes" id="UP001055072"/>
    </source>
</evidence>
<sequence length="293" mass="31349">MVFSNLSSSEKDAFFGLLDEYFTSRPEVFGQLTGSDGGTASKNEIHAVAGKAAFAVRNSFVPRPPDNSNEAIPGEPAWKRQLRESRETLPQPATSEPEVPSAGRVAAMAAALKSNPTGLAAPPRPPPRVNSQEHMQQVTSPPPVSNANRLVSQKKFGDVDTTSAKGMYSSIRHGTANKTAVPPPVAPPVPPAFAPTANKFAPPPVRRVSSTAPEPVRATPPPPPPRAEPEPEPEESGEWAEALYEYNSNDAGDLKLQEGQQVYVVDRTSNDWWTAVAEDGTRGLIPASYVKLL</sequence>
<accession>A0ACB8UDV6</accession>
<organism evidence="1 2">
    <name type="scientific">Irpex rosettiformis</name>
    <dbReference type="NCBI Taxonomy" id="378272"/>
    <lineage>
        <taxon>Eukaryota</taxon>
        <taxon>Fungi</taxon>
        <taxon>Dikarya</taxon>
        <taxon>Basidiomycota</taxon>
        <taxon>Agaricomycotina</taxon>
        <taxon>Agaricomycetes</taxon>
        <taxon>Polyporales</taxon>
        <taxon>Irpicaceae</taxon>
        <taxon>Irpex</taxon>
    </lineage>
</organism>
<reference evidence="1" key="1">
    <citation type="journal article" date="2021" name="Environ. Microbiol.">
        <title>Gene family expansions and transcriptome signatures uncover fungal adaptations to wood decay.</title>
        <authorList>
            <person name="Hage H."/>
            <person name="Miyauchi S."/>
            <person name="Viragh M."/>
            <person name="Drula E."/>
            <person name="Min B."/>
            <person name="Chaduli D."/>
            <person name="Navarro D."/>
            <person name="Favel A."/>
            <person name="Norest M."/>
            <person name="Lesage-Meessen L."/>
            <person name="Balint B."/>
            <person name="Merenyi Z."/>
            <person name="de Eugenio L."/>
            <person name="Morin E."/>
            <person name="Martinez A.T."/>
            <person name="Baldrian P."/>
            <person name="Stursova M."/>
            <person name="Martinez M.J."/>
            <person name="Novotny C."/>
            <person name="Magnuson J.K."/>
            <person name="Spatafora J.W."/>
            <person name="Maurice S."/>
            <person name="Pangilinan J."/>
            <person name="Andreopoulos W."/>
            <person name="LaButti K."/>
            <person name="Hundley H."/>
            <person name="Na H."/>
            <person name="Kuo A."/>
            <person name="Barry K."/>
            <person name="Lipzen A."/>
            <person name="Henrissat B."/>
            <person name="Riley R."/>
            <person name="Ahrendt S."/>
            <person name="Nagy L.G."/>
            <person name="Grigoriev I.V."/>
            <person name="Martin F."/>
            <person name="Rosso M.N."/>
        </authorList>
    </citation>
    <scope>NUCLEOTIDE SEQUENCE</scope>
    <source>
        <strain evidence="1">CBS 384.51</strain>
    </source>
</reference>
<protein>
    <submittedName>
        <fullName evidence="1">Uncharacterized protein</fullName>
    </submittedName>
</protein>
<name>A0ACB8UDV6_9APHY</name>
<proteinExistence type="predicted"/>
<comment type="caution">
    <text evidence="1">The sequence shown here is derived from an EMBL/GenBank/DDBJ whole genome shotgun (WGS) entry which is preliminary data.</text>
</comment>
<evidence type="ECO:0000313" key="1">
    <source>
        <dbReference type="EMBL" id="KAI0092503.1"/>
    </source>
</evidence>